<feature type="domain" description="EamA" evidence="8">
    <location>
        <begin position="15"/>
        <end position="143"/>
    </location>
</feature>
<evidence type="ECO:0000256" key="4">
    <source>
        <dbReference type="ARBA" id="ARBA00022692"/>
    </source>
</evidence>
<comment type="subcellular location">
    <subcellularLocation>
        <location evidence="1">Cell membrane</location>
        <topology evidence="1">Multi-pass membrane protein</topology>
    </subcellularLocation>
</comment>
<feature type="transmembrane region" description="Helical" evidence="7">
    <location>
        <begin position="12"/>
        <end position="34"/>
    </location>
</feature>
<sequence length="303" mass="32013">MLSQQSRSLLPLIGALFTLYIVWGSTYFVIRIGVASWPPLMMAGIRYLSAGIILFGFLALRGHALPTLKQWFSAGAIGILLLAVGNGLVTVAEHQEVPSGIAAVMVATVPLFTLCFSMFWGIRNTKLEWAGIVLGLVGIVLLNTGNNLVGNPTGALLILLASASWAFGSVLGSRISLPAGPMAGAAEMLVAGAVLLLVSQLSGERLTSMPTAGGFFALGYLIVFGSMLAISAYMFLLKNVRPVVATSYAYVNPVVAVLLGVGFAGETLELREWLALLVIVSAVVLVTLGKYLFQRPSRVESLE</sequence>
<dbReference type="InterPro" id="IPR037185">
    <property type="entry name" value="EmrE-like"/>
</dbReference>
<keyword evidence="3" id="KW-1003">Cell membrane</keyword>
<evidence type="ECO:0000256" key="5">
    <source>
        <dbReference type="ARBA" id="ARBA00022989"/>
    </source>
</evidence>
<dbReference type="SUPFAM" id="SSF103481">
    <property type="entry name" value="Multidrug resistance efflux transporter EmrE"/>
    <property type="match status" value="2"/>
</dbReference>
<dbReference type="GO" id="GO:0016020">
    <property type="term" value="C:membrane"/>
    <property type="evidence" value="ECO:0007669"/>
    <property type="project" value="UniProtKB-SubCell"/>
</dbReference>
<protein>
    <submittedName>
        <fullName evidence="9">Uncharacterized inner membrane transporter yedA</fullName>
    </submittedName>
</protein>
<feature type="transmembrane region" description="Helical" evidence="7">
    <location>
        <begin position="71"/>
        <end position="89"/>
    </location>
</feature>
<dbReference type="KEGG" id="sof:NCTC11214_05477"/>
<evidence type="ECO:0000256" key="2">
    <source>
        <dbReference type="ARBA" id="ARBA00007362"/>
    </source>
</evidence>
<evidence type="ECO:0000256" key="1">
    <source>
        <dbReference type="ARBA" id="ARBA00004651"/>
    </source>
</evidence>
<reference evidence="9 10" key="1">
    <citation type="submission" date="2018-12" db="EMBL/GenBank/DDBJ databases">
        <authorList>
            <consortium name="Pathogen Informatics"/>
        </authorList>
    </citation>
    <scope>NUCLEOTIDE SEQUENCE [LARGE SCALE GENOMIC DNA]</scope>
    <source>
        <strain evidence="9 10">NCTC11214</strain>
    </source>
</reference>
<dbReference type="PANTHER" id="PTHR32322:SF2">
    <property type="entry name" value="EAMA DOMAIN-CONTAINING PROTEIN"/>
    <property type="match status" value="1"/>
</dbReference>
<dbReference type="EMBL" id="LR134117">
    <property type="protein sequence ID" value="VDZ65447.1"/>
    <property type="molecule type" value="Genomic_DNA"/>
</dbReference>
<dbReference type="AlphaFoldDB" id="A0A447L2A1"/>
<evidence type="ECO:0000259" key="8">
    <source>
        <dbReference type="Pfam" id="PF00892"/>
    </source>
</evidence>
<evidence type="ECO:0000256" key="6">
    <source>
        <dbReference type="ARBA" id="ARBA00023136"/>
    </source>
</evidence>
<feature type="domain" description="EamA" evidence="8">
    <location>
        <begin position="153"/>
        <end position="287"/>
    </location>
</feature>
<feature type="transmembrane region" description="Helical" evidence="7">
    <location>
        <begin position="185"/>
        <end position="203"/>
    </location>
</feature>
<dbReference type="Proteomes" id="UP000281391">
    <property type="component" value="Chromosome"/>
</dbReference>
<keyword evidence="6 7" id="KW-0472">Membrane</keyword>
<dbReference type="InterPro" id="IPR000620">
    <property type="entry name" value="EamA_dom"/>
</dbReference>
<feature type="transmembrane region" description="Helical" evidence="7">
    <location>
        <begin position="248"/>
        <end position="267"/>
    </location>
</feature>
<feature type="transmembrane region" description="Helical" evidence="7">
    <location>
        <begin position="155"/>
        <end position="173"/>
    </location>
</feature>
<dbReference type="RefSeq" id="WP_004965498.1">
    <property type="nucleotide sequence ID" value="NZ_JAEKCK010000001.1"/>
</dbReference>
<feature type="transmembrane region" description="Helical" evidence="7">
    <location>
        <begin position="40"/>
        <end position="59"/>
    </location>
</feature>
<name>A0A447L2A1_SEROD</name>
<evidence type="ECO:0000256" key="7">
    <source>
        <dbReference type="SAM" id="Phobius"/>
    </source>
</evidence>
<accession>A0A447L2A1</accession>
<feature type="transmembrane region" description="Helical" evidence="7">
    <location>
        <begin position="273"/>
        <end position="293"/>
    </location>
</feature>
<evidence type="ECO:0000313" key="10">
    <source>
        <dbReference type="Proteomes" id="UP000281391"/>
    </source>
</evidence>
<feature type="transmembrane region" description="Helical" evidence="7">
    <location>
        <begin position="129"/>
        <end position="149"/>
    </location>
</feature>
<organism evidence="9 10">
    <name type="scientific">Serratia odorifera</name>
    <dbReference type="NCBI Taxonomy" id="618"/>
    <lineage>
        <taxon>Bacteria</taxon>
        <taxon>Pseudomonadati</taxon>
        <taxon>Pseudomonadota</taxon>
        <taxon>Gammaproteobacteria</taxon>
        <taxon>Enterobacterales</taxon>
        <taxon>Yersiniaceae</taxon>
        <taxon>Serratia</taxon>
    </lineage>
</organism>
<dbReference type="NCBIfam" id="NF008432">
    <property type="entry name" value="PRK11272.1"/>
    <property type="match status" value="1"/>
</dbReference>
<evidence type="ECO:0000256" key="3">
    <source>
        <dbReference type="ARBA" id="ARBA00022475"/>
    </source>
</evidence>
<comment type="similarity">
    <text evidence="2">Belongs to the EamA transporter family.</text>
</comment>
<proteinExistence type="inferred from homology"/>
<dbReference type="InterPro" id="IPR050638">
    <property type="entry name" value="AA-Vitamin_Transporters"/>
</dbReference>
<feature type="transmembrane region" description="Helical" evidence="7">
    <location>
        <begin position="101"/>
        <end position="122"/>
    </location>
</feature>
<keyword evidence="5 7" id="KW-1133">Transmembrane helix</keyword>
<dbReference type="Pfam" id="PF00892">
    <property type="entry name" value="EamA"/>
    <property type="match status" value="2"/>
</dbReference>
<keyword evidence="4 7" id="KW-0812">Transmembrane</keyword>
<feature type="transmembrane region" description="Helical" evidence="7">
    <location>
        <begin position="215"/>
        <end position="236"/>
    </location>
</feature>
<evidence type="ECO:0000313" key="9">
    <source>
        <dbReference type="EMBL" id="VDZ65447.1"/>
    </source>
</evidence>
<dbReference type="PANTHER" id="PTHR32322">
    <property type="entry name" value="INNER MEMBRANE TRANSPORTER"/>
    <property type="match status" value="1"/>
</dbReference>
<gene>
    <name evidence="9" type="primary">yedA</name>
    <name evidence="9" type="ORF">NCTC11214_05477</name>
</gene>